<gene>
    <name evidence="3" type="ORF">DYU05_09265</name>
</gene>
<organism evidence="3 4">
    <name type="scientific">Mucilaginibacter terrenus</name>
    <dbReference type="NCBI Taxonomy" id="2482727"/>
    <lineage>
        <taxon>Bacteria</taxon>
        <taxon>Pseudomonadati</taxon>
        <taxon>Bacteroidota</taxon>
        <taxon>Sphingobacteriia</taxon>
        <taxon>Sphingobacteriales</taxon>
        <taxon>Sphingobacteriaceae</taxon>
        <taxon>Mucilaginibacter</taxon>
    </lineage>
</organism>
<dbReference type="RefSeq" id="WP_117382662.1">
    <property type="nucleotide sequence ID" value="NZ_QWDE01000001.1"/>
</dbReference>
<dbReference type="SUPFAM" id="SSF53756">
    <property type="entry name" value="UDP-Glycosyltransferase/glycogen phosphorylase"/>
    <property type="match status" value="1"/>
</dbReference>
<keyword evidence="3" id="KW-0808">Transferase</keyword>
<comment type="caution">
    <text evidence="3">The sequence shown here is derived from an EMBL/GenBank/DDBJ whole genome shotgun (WGS) entry which is preliminary data.</text>
</comment>
<dbReference type="PANTHER" id="PTHR45947:SF13">
    <property type="entry name" value="TRANSFERASE"/>
    <property type="match status" value="1"/>
</dbReference>
<feature type="domain" description="Glycosyltransferase subfamily 4-like N-terminal" evidence="2">
    <location>
        <begin position="54"/>
        <end position="197"/>
    </location>
</feature>
<dbReference type="InterPro" id="IPR028098">
    <property type="entry name" value="Glyco_trans_4-like_N"/>
</dbReference>
<dbReference type="PANTHER" id="PTHR45947">
    <property type="entry name" value="SULFOQUINOVOSYL TRANSFERASE SQD2"/>
    <property type="match status" value="1"/>
</dbReference>
<dbReference type="EMBL" id="QWDE01000001">
    <property type="protein sequence ID" value="RFZ85765.1"/>
    <property type="molecule type" value="Genomic_DNA"/>
</dbReference>
<dbReference type="Pfam" id="PF00534">
    <property type="entry name" value="Glycos_transf_1"/>
    <property type="match status" value="1"/>
</dbReference>
<dbReference type="Proteomes" id="UP000260823">
    <property type="component" value="Unassembled WGS sequence"/>
</dbReference>
<evidence type="ECO:0000259" key="1">
    <source>
        <dbReference type="Pfam" id="PF00534"/>
    </source>
</evidence>
<name>A0A3E2NXM1_9SPHI</name>
<feature type="domain" description="Glycosyl transferase family 1" evidence="1">
    <location>
        <begin position="210"/>
        <end position="358"/>
    </location>
</feature>
<keyword evidence="4" id="KW-1185">Reference proteome</keyword>
<sequence length="390" mass="44737">MKVLLIHTHYLQKGGEDLVVEQEFNMLKNTCTVERLIFKNKPGLLGAIQFLLSIYNPFSLSTVKKKIKEFKPDIVHLHNFHYALGPAVINTIKRLGVPLVYTIHNYRILCPSTYLLHNNKLFTESLKGGFPWAAVKYKVYRNSYIQTFWTAFTYYVHNVAGTWKKIDKVIVLTDFVKSLYSNSKVNIDNEKLIVKPNFLREPEAHLEVRSESFLFIGRLSDEKGVNLLLETFAKTNLELKIAGDGPLKSKVLDYCNKHTNITYLGVLNSKDVLKEMTTCSALLFPSIWFEGMPMTLLEAFATGTVPIVSKLGSMESMITAHQNGLFFDANNSDSLLTQLVYWQSLSLEGKNMMRNKARATFDDYYTEEKNTRFLQDIYNKLLIKNAKKIL</sequence>
<dbReference type="GO" id="GO:0016757">
    <property type="term" value="F:glycosyltransferase activity"/>
    <property type="evidence" value="ECO:0007669"/>
    <property type="project" value="InterPro"/>
</dbReference>
<dbReference type="InterPro" id="IPR001296">
    <property type="entry name" value="Glyco_trans_1"/>
</dbReference>
<evidence type="ECO:0000259" key="2">
    <source>
        <dbReference type="Pfam" id="PF13439"/>
    </source>
</evidence>
<dbReference type="CDD" id="cd03801">
    <property type="entry name" value="GT4_PimA-like"/>
    <property type="match status" value="1"/>
</dbReference>
<proteinExistence type="predicted"/>
<evidence type="ECO:0000313" key="4">
    <source>
        <dbReference type="Proteomes" id="UP000260823"/>
    </source>
</evidence>
<dbReference type="Gene3D" id="3.40.50.2000">
    <property type="entry name" value="Glycogen Phosphorylase B"/>
    <property type="match status" value="2"/>
</dbReference>
<reference evidence="3 4" key="1">
    <citation type="submission" date="2018-08" db="EMBL/GenBank/DDBJ databases">
        <title>Mucilaginibacter terrae sp. nov., isolated from manganese diggings.</title>
        <authorList>
            <person name="Huang Y."/>
            <person name="Zhou Z."/>
        </authorList>
    </citation>
    <scope>NUCLEOTIDE SEQUENCE [LARGE SCALE GENOMIC DNA]</scope>
    <source>
        <strain evidence="3 4">ZH6</strain>
    </source>
</reference>
<evidence type="ECO:0000313" key="3">
    <source>
        <dbReference type="EMBL" id="RFZ85765.1"/>
    </source>
</evidence>
<dbReference type="Pfam" id="PF13439">
    <property type="entry name" value="Glyco_transf_4"/>
    <property type="match status" value="1"/>
</dbReference>
<accession>A0A3E2NXM1</accession>
<dbReference type="OrthoDB" id="9787111at2"/>
<dbReference type="InterPro" id="IPR050194">
    <property type="entry name" value="Glycosyltransferase_grp1"/>
</dbReference>
<dbReference type="AlphaFoldDB" id="A0A3E2NXM1"/>
<protein>
    <submittedName>
        <fullName evidence="3">Glycosyltransferase</fullName>
    </submittedName>
</protein>